<evidence type="ECO:0000256" key="1">
    <source>
        <dbReference type="SAM" id="MobiDB-lite"/>
    </source>
</evidence>
<evidence type="ECO:0000313" key="3">
    <source>
        <dbReference type="Proteomes" id="UP001500842"/>
    </source>
</evidence>
<keyword evidence="3" id="KW-1185">Reference proteome</keyword>
<comment type="caution">
    <text evidence="2">The sequence shown here is derived from an EMBL/GenBank/DDBJ whole genome shotgun (WGS) entry which is preliminary data.</text>
</comment>
<reference evidence="2 3" key="1">
    <citation type="journal article" date="2019" name="Int. J. Syst. Evol. Microbiol.">
        <title>The Global Catalogue of Microorganisms (GCM) 10K type strain sequencing project: providing services to taxonomists for standard genome sequencing and annotation.</title>
        <authorList>
            <consortium name="The Broad Institute Genomics Platform"/>
            <consortium name="The Broad Institute Genome Sequencing Center for Infectious Disease"/>
            <person name="Wu L."/>
            <person name="Ma J."/>
        </authorList>
    </citation>
    <scope>NUCLEOTIDE SEQUENCE [LARGE SCALE GENOMIC DNA]</scope>
    <source>
        <strain evidence="2 3">JCM 14942</strain>
    </source>
</reference>
<sequence>MSLNERYVLVGGGASVADVESALDALELGDDVLVDVYPHRFLPAYSVMVSLDHEGAPAAQQRVVDHLAASLGVPVVTEEEEVAKEEAEAAAREATASVSAHPTRRRPQEAPATPGPRRAG</sequence>
<dbReference type="RefSeq" id="WP_141003610.1">
    <property type="nucleotide sequence ID" value="NZ_BAAAOR010000002.1"/>
</dbReference>
<feature type="region of interest" description="Disordered" evidence="1">
    <location>
        <begin position="82"/>
        <end position="120"/>
    </location>
</feature>
<evidence type="ECO:0000313" key="2">
    <source>
        <dbReference type="EMBL" id="GAA1502438.1"/>
    </source>
</evidence>
<dbReference type="EMBL" id="BAAAOR010000002">
    <property type="protein sequence ID" value="GAA1502438.1"/>
    <property type="molecule type" value="Genomic_DNA"/>
</dbReference>
<proteinExistence type="predicted"/>
<gene>
    <name evidence="2" type="ORF">GCM10009788_02050</name>
</gene>
<name>A0ABN1ZR16_9ACTN</name>
<protein>
    <submittedName>
        <fullName evidence="2">Uncharacterized protein</fullName>
    </submittedName>
</protein>
<organism evidence="2 3">
    <name type="scientific">Nocardioides humi</name>
    <dbReference type="NCBI Taxonomy" id="449461"/>
    <lineage>
        <taxon>Bacteria</taxon>
        <taxon>Bacillati</taxon>
        <taxon>Actinomycetota</taxon>
        <taxon>Actinomycetes</taxon>
        <taxon>Propionibacteriales</taxon>
        <taxon>Nocardioidaceae</taxon>
        <taxon>Nocardioides</taxon>
    </lineage>
</organism>
<accession>A0ABN1ZR16</accession>
<dbReference type="Proteomes" id="UP001500842">
    <property type="component" value="Unassembled WGS sequence"/>
</dbReference>